<evidence type="ECO:0000256" key="1">
    <source>
        <dbReference type="SAM" id="MobiDB-lite"/>
    </source>
</evidence>
<comment type="caution">
    <text evidence="2">The sequence shown here is derived from an EMBL/GenBank/DDBJ whole genome shotgun (WGS) entry which is preliminary data.</text>
</comment>
<reference evidence="2 3" key="1">
    <citation type="journal article" name="Sci. Rep.">
        <title>Telomere-to-telomere assembled and centromere annotated genomes of the two main subspecies of the button mushroom Agaricus bisporus reveal especially polymorphic chromosome ends.</title>
        <authorList>
            <person name="Sonnenberg A.S.M."/>
            <person name="Sedaghat-Telgerd N."/>
            <person name="Lavrijssen B."/>
            <person name="Ohm R.A."/>
            <person name="Hendrickx P.M."/>
            <person name="Scholtmeijer K."/>
            <person name="Baars J.J.P."/>
            <person name="van Peer A."/>
        </authorList>
    </citation>
    <scope>NUCLEOTIDE SEQUENCE [LARGE SCALE GENOMIC DNA]</scope>
    <source>
        <strain evidence="2 3">H119_p4</strain>
    </source>
</reference>
<evidence type="ECO:0000313" key="2">
    <source>
        <dbReference type="EMBL" id="KAF7768317.1"/>
    </source>
</evidence>
<organism evidence="2 3">
    <name type="scientific">Agaricus bisporus var. burnettii</name>
    <dbReference type="NCBI Taxonomy" id="192524"/>
    <lineage>
        <taxon>Eukaryota</taxon>
        <taxon>Fungi</taxon>
        <taxon>Dikarya</taxon>
        <taxon>Basidiomycota</taxon>
        <taxon>Agaricomycotina</taxon>
        <taxon>Agaricomycetes</taxon>
        <taxon>Agaricomycetidae</taxon>
        <taxon>Agaricales</taxon>
        <taxon>Agaricineae</taxon>
        <taxon>Agaricaceae</taxon>
        <taxon>Agaricus</taxon>
    </lineage>
</organism>
<gene>
    <name evidence="2" type="ORF">Agabi119p4_7560</name>
</gene>
<accession>A0A8H7C7U3</accession>
<dbReference type="EMBL" id="JABXXO010000010">
    <property type="protein sequence ID" value="KAF7768317.1"/>
    <property type="molecule type" value="Genomic_DNA"/>
</dbReference>
<feature type="region of interest" description="Disordered" evidence="1">
    <location>
        <begin position="1"/>
        <end position="46"/>
    </location>
</feature>
<protein>
    <recommendedName>
        <fullName evidence="4">Cysteine-rich transmembrane CYSTM domain-containing protein</fullName>
    </recommendedName>
</protein>
<name>A0A8H7C7U3_AGABI</name>
<sequence>MPGATTVQPRASMDMSVMNPAPVAPKNLEEGQESAHHQHKASRFRGGGGAKDCLLGMLACFICCECCEGCCECLADIVCCPCEMCC</sequence>
<feature type="compositionally biased region" description="Basic and acidic residues" evidence="1">
    <location>
        <begin position="27"/>
        <end position="36"/>
    </location>
</feature>
<evidence type="ECO:0008006" key="4">
    <source>
        <dbReference type="Google" id="ProtNLM"/>
    </source>
</evidence>
<dbReference type="AlphaFoldDB" id="A0A8H7C7U3"/>
<proteinExistence type="predicted"/>
<evidence type="ECO:0000313" key="3">
    <source>
        <dbReference type="Proteomes" id="UP000629468"/>
    </source>
</evidence>
<dbReference type="Proteomes" id="UP000629468">
    <property type="component" value="Unassembled WGS sequence"/>
</dbReference>